<dbReference type="Pfam" id="PF01925">
    <property type="entry name" value="TauE"/>
    <property type="match status" value="1"/>
</dbReference>
<evidence type="ECO:0000313" key="10">
    <source>
        <dbReference type="Proteomes" id="UP000198914"/>
    </source>
</evidence>
<evidence type="ECO:0000256" key="6">
    <source>
        <dbReference type="ARBA" id="ARBA00022989"/>
    </source>
</evidence>
<dbReference type="GO" id="GO:0005886">
    <property type="term" value="C:plasma membrane"/>
    <property type="evidence" value="ECO:0007669"/>
    <property type="project" value="UniProtKB-SubCell"/>
</dbReference>
<dbReference type="EMBL" id="FNPX01000021">
    <property type="protein sequence ID" value="SDZ55802.1"/>
    <property type="molecule type" value="Genomic_DNA"/>
</dbReference>
<comment type="subcellular location">
    <subcellularLocation>
        <location evidence="1 8">Cell membrane</location>
        <topology evidence="1 8">Multi-pass membrane protein</topology>
    </subcellularLocation>
</comment>
<keyword evidence="10" id="KW-1185">Reference proteome</keyword>
<keyword evidence="5 8" id="KW-0812">Transmembrane</keyword>
<keyword evidence="3" id="KW-0813">Transport</keyword>
<feature type="transmembrane region" description="Helical" evidence="8">
    <location>
        <begin position="197"/>
        <end position="216"/>
    </location>
</feature>
<organism evidence="9 10">
    <name type="scientific">Jannaschia faecimaris</name>
    <dbReference type="NCBI Taxonomy" id="1244108"/>
    <lineage>
        <taxon>Bacteria</taxon>
        <taxon>Pseudomonadati</taxon>
        <taxon>Pseudomonadota</taxon>
        <taxon>Alphaproteobacteria</taxon>
        <taxon>Rhodobacterales</taxon>
        <taxon>Roseobacteraceae</taxon>
        <taxon>Jannaschia</taxon>
    </lineage>
</organism>
<feature type="transmembrane region" description="Helical" evidence="8">
    <location>
        <begin position="124"/>
        <end position="148"/>
    </location>
</feature>
<keyword evidence="7 8" id="KW-0472">Membrane</keyword>
<sequence>MTFPMWLSGLVRATPQAYRSRMETITPFAWSLALSIALFAGLVKGSVGFALPLIMISGLSSFLDPKLALAGILVSVLATNGWQVTRQGYPAARAAAILHWRYLLIVMVAIFLAAQLVTAIPSEMFYFILGVPVVGLSLLQLSGVRLSIPPARRVQAEWGIGLISGMLGGLAGTWGPTTVLYLLAIDTPKARQMVVQGVIYGAGSIMLVLAHLRSGILNSETVWFSVAMLPAALVGMAIGFRLQDRMDQALFKKVTLAVLVIAGFNLIRKGIIG</sequence>
<dbReference type="Proteomes" id="UP000198914">
    <property type="component" value="Unassembled WGS sequence"/>
</dbReference>
<dbReference type="AlphaFoldDB" id="A0A1H3U0D0"/>
<evidence type="ECO:0000256" key="8">
    <source>
        <dbReference type="RuleBase" id="RU363041"/>
    </source>
</evidence>
<evidence type="ECO:0000256" key="4">
    <source>
        <dbReference type="ARBA" id="ARBA00022475"/>
    </source>
</evidence>
<evidence type="ECO:0000313" key="9">
    <source>
        <dbReference type="EMBL" id="SDZ55802.1"/>
    </source>
</evidence>
<dbReference type="STRING" id="1244108.SAMN05444004_12138"/>
<feature type="transmembrane region" description="Helical" evidence="8">
    <location>
        <begin position="97"/>
        <end position="117"/>
    </location>
</feature>
<evidence type="ECO:0000256" key="7">
    <source>
        <dbReference type="ARBA" id="ARBA00023136"/>
    </source>
</evidence>
<feature type="transmembrane region" description="Helical" evidence="8">
    <location>
        <begin position="67"/>
        <end position="85"/>
    </location>
</feature>
<comment type="similarity">
    <text evidence="2 8">Belongs to the 4-toluene sulfonate uptake permease (TSUP) (TC 2.A.102) family.</text>
</comment>
<feature type="transmembrane region" description="Helical" evidence="8">
    <location>
        <begin position="28"/>
        <end position="55"/>
    </location>
</feature>
<name>A0A1H3U0D0_9RHOB</name>
<keyword evidence="6 8" id="KW-1133">Transmembrane helix</keyword>
<dbReference type="PANTHER" id="PTHR30269">
    <property type="entry name" value="TRANSMEMBRANE PROTEIN YFCA"/>
    <property type="match status" value="1"/>
</dbReference>
<accession>A0A1H3U0D0</accession>
<dbReference type="RefSeq" id="WP_244504723.1">
    <property type="nucleotide sequence ID" value="NZ_FNPX01000021.1"/>
</dbReference>
<proteinExistence type="inferred from homology"/>
<gene>
    <name evidence="9" type="ORF">SAMN05444004_12138</name>
</gene>
<dbReference type="InterPro" id="IPR052017">
    <property type="entry name" value="TSUP"/>
</dbReference>
<dbReference type="InterPro" id="IPR002781">
    <property type="entry name" value="TM_pro_TauE-like"/>
</dbReference>
<reference evidence="10" key="1">
    <citation type="submission" date="2016-10" db="EMBL/GenBank/DDBJ databases">
        <authorList>
            <person name="Varghese N."/>
            <person name="Submissions S."/>
        </authorList>
    </citation>
    <scope>NUCLEOTIDE SEQUENCE [LARGE SCALE GENOMIC DNA]</scope>
    <source>
        <strain evidence="10">DSM 100420</strain>
    </source>
</reference>
<feature type="transmembrane region" description="Helical" evidence="8">
    <location>
        <begin position="222"/>
        <end position="242"/>
    </location>
</feature>
<keyword evidence="4 8" id="KW-1003">Cell membrane</keyword>
<feature type="transmembrane region" description="Helical" evidence="8">
    <location>
        <begin position="254"/>
        <end position="272"/>
    </location>
</feature>
<evidence type="ECO:0000256" key="5">
    <source>
        <dbReference type="ARBA" id="ARBA00022692"/>
    </source>
</evidence>
<evidence type="ECO:0000256" key="1">
    <source>
        <dbReference type="ARBA" id="ARBA00004651"/>
    </source>
</evidence>
<feature type="transmembrane region" description="Helical" evidence="8">
    <location>
        <begin position="160"/>
        <end position="185"/>
    </location>
</feature>
<protein>
    <recommendedName>
        <fullName evidence="8">Probable membrane transporter protein</fullName>
    </recommendedName>
</protein>
<evidence type="ECO:0000256" key="3">
    <source>
        <dbReference type="ARBA" id="ARBA00022448"/>
    </source>
</evidence>
<dbReference type="PANTHER" id="PTHR30269:SF32">
    <property type="entry name" value="MEMBRANE TRANSPORTER PROTEIN-RELATED"/>
    <property type="match status" value="1"/>
</dbReference>
<evidence type="ECO:0000256" key="2">
    <source>
        <dbReference type="ARBA" id="ARBA00009142"/>
    </source>
</evidence>